<dbReference type="EMBL" id="AYYN01000065">
    <property type="protein sequence ID" value="KRM75560.1"/>
    <property type="molecule type" value="Genomic_DNA"/>
</dbReference>
<dbReference type="PATRIC" id="fig|1423772.3.peg.106"/>
<organism evidence="1 2">
    <name type="scientific">Ligilactobacillus murinus DSM 20452 = NBRC 14221</name>
    <dbReference type="NCBI Taxonomy" id="1423772"/>
    <lineage>
        <taxon>Bacteria</taxon>
        <taxon>Bacillati</taxon>
        <taxon>Bacillota</taxon>
        <taxon>Bacilli</taxon>
        <taxon>Lactobacillales</taxon>
        <taxon>Lactobacillaceae</taxon>
        <taxon>Ligilactobacillus</taxon>
    </lineage>
</organism>
<protein>
    <recommendedName>
        <fullName evidence="3">DUF2187 domain-containing protein</fullName>
    </recommendedName>
</protein>
<evidence type="ECO:0008006" key="3">
    <source>
        <dbReference type="Google" id="ProtNLM"/>
    </source>
</evidence>
<evidence type="ECO:0000313" key="2">
    <source>
        <dbReference type="Proteomes" id="UP000051612"/>
    </source>
</evidence>
<evidence type="ECO:0000313" key="1">
    <source>
        <dbReference type="EMBL" id="KRM75560.1"/>
    </source>
</evidence>
<gene>
    <name evidence="1" type="ORF">FC48_GL000093</name>
</gene>
<comment type="caution">
    <text evidence="1">The sequence shown here is derived from an EMBL/GenBank/DDBJ whole genome shotgun (WGS) entry which is preliminary data.</text>
</comment>
<dbReference type="Proteomes" id="UP000051612">
    <property type="component" value="Unassembled WGS sequence"/>
</dbReference>
<accession>A0A0R2B8C0</accession>
<dbReference type="AlphaFoldDB" id="A0A0R2B8C0"/>
<sequence length="85" mass="10123">MKKMERRKPRRNEEKKIEISAKGKPFVPGTHVKFVYHRHHYKGTIEKQLRNSAIIIFDPEFENTVTAIELKQKIVISYSKMQVIK</sequence>
<proteinExistence type="predicted"/>
<reference evidence="1 2" key="1">
    <citation type="journal article" date="2015" name="Genome Announc.">
        <title>Expanding the biotechnology potential of lactobacilli through comparative genomics of 213 strains and associated genera.</title>
        <authorList>
            <person name="Sun Z."/>
            <person name="Harris H.M."/>
            <person name="McCann A."/>
            <person name="Guo C."/>
            <person name="Argimon S."/>
            <person name="Zhang W."/>
            <person name="Yang X."/>
            <person name="Jeffery I.B."/>
            <person name="Cooney J.C."/>
            <person name="Kagawa T.F."/>
            <person name="Liu W."/>
            <person name="Song Y."/>
            <person name="Salvetti E."/>
            <person name="Wrobel A."/>
            <person name="Rasinkangas P."/>
            <person name="Parkhill J."/>
            <person name="Rea M.C."/>
            <person name="O'Sullivan O."/>
            <person name="Ritari J."/>
            <person name="Douillard F.P."/>
            <person name="Paul Ross R."/>
            <person name="Yang R."/>
            <person name="Briner A.E."/>
            <person name="Felis G.E."/>
            <person name="de Vos W.M."/>
            <person name="Barrangou R."/>
            <person name="Klaenhammer T.R."/>
            <person name="Caufield P.W."/>
            <person name="Cui Y."/>
            <person name="Zhang H."/>
            <person name="O'Toole P.W."/>
        </authorList>
    </citation>
    <scope>NUCLEOTIDE SEQUENCE [LARGE SCALE GENOMIC DNA]</scope>
    <source>
        <strain evidence="1 2">DSM 20452</strain>
    </source>
</reference>
<name>A0A0R2B8C0_9LACO</name>